<dbReference type="Proteomes" id="UP000694845">
    <property type="component" value="Unplaced"/>
</dbReference>
<evidence type="ECO:0000256" key="1">
    <source>
        <dbReference type="ARBA" id="ARBA00022729"/>
    </source>
</evidence>
<evidence type="ECO:0000313" key="5">
    <source>
        <dbReference type="RefSeq" id="XP_022081609.1"/>
    </source>
</evidence>
<keyword evidence="1 3" id="KW-0732">Signal</keyword>
<evidence type="ECO:0000313" key="4">
    <source>
        <dbReference type="Proteomes" id="UP000694845"/>
    </source>
</evidence>
<dbReference type="GeneID" id="110974342"/>
<evidence type="ECO:0000256" key="2">
    <source>
        <dbReference type="ARBA" id="ARBA00023180"/>
    </source>
</evidence>
<organism evidence="4 5">
    <name type="scientific">Acanthaster planci</name>
    <name type="common">Crown-of-thorns starfish</name>
    <dbReference type="NCBI Taxonomy" id="133434"/>
    <lineage>
        <taxon>Eukaryota</taxon>
        <taxon>Metazoa</taxon>
        <taxon>Echinodermata</taxon>
        <taxon>Eleutherozoa</taxon>
        <taxon>Asterozoa</taxon>
        <taxon>Asteroidea</taxon>
        <taxon>Valvatacea</taxon>
        <taxon>Valvatida</taxon>
        <taxon>Acanthasteridae</taxon>
        <taxon>Acanthaster</taxon>
    </lineage>
</organism>
<feature type="signal peptide" evidence="3">
    <location>
        <begin position="1"/>
        <end position="21"/>
    </location>
</feature>
<dbReference type="AlphaFoldDB" id="A0A8B7XLC0"/>
<dbReference type="RefSeq" id="XP_022081609.1">
    <property type="nucleotide sequence ID" value="XM_022225917.1"/>
</dbReference>
<sequence>MGISVIMIVTIVVVICDQGSALKCYDCVDIYRSDLGTESDCGANVENVTLVECQPLENDTVDQNPVCVKMVDTITITDTSESSAMQIQVNHIIRGCSWSLEFTFGSDCFLTEETSEPLEFSDVRSNYTAIIGVHTFCMCGTDGCNAARSTQACLWLPPLVVSSAVVLRITQFA</sequence>
<dbReference type="KEGG" id="aplc:110974342"/>
<feature type="chain" id="PRO_5034563097" evidence="3">
    <location>
        <begin position="22"/>
        <end position="173"/>
    </location>
</feature>
<dbReference type="GO" id="GO:0032222">
    <property type="term" value="P:regulation of synaptic transmission, cholinergic"/>
    <property type="evidence" value="ECO:0007669"/>
    <property type="project" value="InterPro"/>
</dbReference>
<dbReference type="InterPro" id="IPR031424">
    <property type="entry name" value="QVR-like"/>
</dbReference>
<keyword evidence="4" id="KW-1185">Reference proteome</keyword>
<dbReference type="OMA" id="CQPLEND"/>
<reference evidence="5" key="1">
    <citation type="submission" date="2025-08" db="UniProtKB">
        <authorList>
            <consortium name="RefSeq"/>
        </authorList>
    </citation>
    <scope>IDENTIFICATION</scope>
</reference>
<accession>A0A8B7XLC0</accession>
<dbReference type="Pfam" id="PF17064">
    <property type="entry name" value="QVR"/>
    <property type="match status" value="1"/>
</dbReference>
<name>A0A8B7XLC0_ACAPL</name>
<proteinExistence type="predicted"/>
<evidence type="ECO:0000256" key="3">
    <source>
        <dbReference type="SAM" id="SignalP"/>
    </source>
</evidence>
<protein>
    <submittedName>
        <fullName evidence="5">Uncharacterized protein LOC110974342</fullName>
    </submittedName>
</protein>
<dbReference type="GO" id="GO:0030431">
    <property type="term" value="P:sleep"/>
    <property type="evidence" value="ECO:0007669"/>
    <property type="project" value="InterPro"/>
</dbReference>
<dbReference type="OrthoDB" id="10580047at2759"/>
<gene>
    <name evidence="5" type="primary">LOC110974342</name>
</gene>
<keyword evidence="2" id="KW-0325">Glycoprotein</keyword>